<evidence type="ECO:0000256" key="2">
    <source>
        <dbReference type="ARBA" id="ARBA00022525"/>
    </source>
</evidence>
<dbReference type="InterPro" id="IPR036880">
    <property type="entry name" value="Kunitz_BPTI_sf"/>
</dbReference>
<dbReference type="PROSITE" id="PS00280">
    <property type="entry name" value="BPTI_KUNITZ_1"/>
    <property type="match status" value="1"/>
</dbReference>
<dbReference type="Pfam" id="PF00086">
    <property type="entry name" value="Thyroglobulin_1"/>
    <property type="match status" value="6"/>
</dbReference>
<comment type="subcellular location">
    <subcellularLocation>
        <location evidence="1">Secreted</location>
    </subcellularLocation>
</comment>
<feature type="domain" description="BPTI/Kunitz inhibitor" evidence="8">
    <location>
        <begin position="989"/>
        <end position="1043"/>
    </location>
</feature>
<dbReference type="Pfam" id="PF00014">
    <property type="entry name" value="Kunitz_BPTI"/>
    <property type="match status" value="1"/>
</dbReference>
<organism evidence="12 13">
    <name type="scientific">Galleria mellonella</name>
    <name type="common">Greater wax moth</name>
    <dbReference type="NCBI Taxonomy" id="7137"/>
    <lineage>
        <taxon>Eukaryota</taxon>
        <taxon>Metazoa</taxon>
        <taxon>Ecdysozoa</taxon>
        <taxon>Arthropoda</taxon>
        <taxon>Hexapoda</taxon>
        <taxon>Insecta</taxon>
        <taxon>Pterygota</taxon>
        <taxon>Neoptera</taxon>
        <taxon>Endopterygota</taxon>
        <taxon>Lepidoptera</taxon>
        <taxon>Glossata</taxon>
        <taxon>Ditrysia</taxon>
        <taxon>Pyraloidea</taxon>
        <taxon>Pyralidae</taxon>
        <taxon>Galleriinae</taxon>
        <taxon>Galleria</taxon>
    </lineage>
</organism>
<dbReference type="Pfam" id="PF14625">
    <property type="entry name" value="Lustrin_cystein"/>
    <property type="match status" value="3"/>
</dbReference>
<name>A0ABM3MZA8_GALME</name>
<accession>A0ABM3MZA8</accession>
<dbReference type="Pfam" id="PF00095">
    <property type="entry name" value="WAP"/>
    <property type="match status" value="3"/>
</dbReference>
<dbReference type="GeneID" id="113519872"/>
<evidence type="ECO:0000256" key="3">
    <source>
        <dbReference type="ARBA" id="ARBA00022737"/>
    </source>
</evidence>
<reference evidence="13" key="1">
    <citation type="submission" date="2025-08" db="UniProtKB">
        <authorList>
            <consortium name="RefSeq"/>
        </authorList>
    </citation>
    <scope>IDENTIFICATION</scope>
    <source>
        <tissue evidence="13">Whole larvae</tissue>
    </source>
</reference>
<dbReference type="InterPro" id="IPR051950">
    <property type="entry name" value="Dev_reg/Prot_inhib"/>
</dbReference>
<evidence type="ECO:0000313" key="13">
    <source>
        <dbReference type="RefSeq" id="XP_052756677.1"/>
    </source>
</evidence>
<comment type="caution">
    <text evidence="5">Lacks conserved residue(s) required for the propagation of feature annotation.</text>
</comment>
<dbReference type="Proteomes" id="UP001652740">
    <property type="component" value="Unplaced"/>
</dbReference>
<dbReference type="Gene3D" id="4.10.410.10">
    <property type="entry name" value="Pancreatic trypsin inhibitor Kunitz domain"/>
    <property type="match status" value="1"/>
</dbReference>
<feature type="domain" description="Thyroglobulin type-1" evidence="9">
    <location>
        <begin position="797"/>
        <end position="866"/>
    </location>
</feature>
<feature type="disulfide bond" evidence="5">
    <location>
        <begin position="1114"/>
        <end position="1134"/>
    </location>
</feature>
<dbReference type="PANTHER" id="PTHR12352">
    <property type="entry name" value="SECRETED MODULAR CALCIUM-BINDING PROTEIN"/>
    <property type="match status" value="1"/>
</dbReference>
<feature type="domain" description="Antistasin-like" evidence="10">
    <location>
        <begin position="425"/>
        <end position="450"/>
    </location>
</feature>
<feature type="domain" description="Thyroglobulin type-1" evidence="9">
    <location>
        <begin position="341"/>
        <end position="408"/>
    </location>
</feature>
<evidence type="ECO:0000259" key="10">
    <source>
        <dbReference type="PROSITE" id="PS51252"/>
    </source>
</evidence>
<dbReference type="SMART" id="SM00211">
    <property type="entry name" value="TY"/>
    <property type="match status" value="6"/>
</dbReference>
<dbReference type="SUPFAM" id="SSF57610">
    <property type="entry name" value="Thyroglobulin type-1 domain"/>
    <property type="match status" value="6"/>
</dbReference>
<dbReference type="InterPro" id="IPR036857">
    <property type="entry name" value="Thyroglobulin_1_sf"/>
</dbReference>
<feature type="disulfide bond" evidence="5">
    <location>
        <begin position="388"/>
        <end position="408"/>
    </location>
</feature>
<feature type="domain" description="Thyroglobulin type-1" evidence="9">
    <location>
        <begin position="89"/>
        <end position="169"/>
    </location>
</feature>
<dbReference type="Pfam" id="PF02822">
    <property type="entry name" value="Antistasin"/>
    <property type="match status" value="3"/>
</dbReference>
<dbReference type="RefSeq" id="XP_052756677.1">
    <property type="nucleotide sequence ID" value="XM_052900717.1"/>
</dbReference>
<dbReference type="Gene3D" id="2.10.22.10">
    <property type="entry name" value="Antistasin, domain 1"/>
    <property type="match status" value="4"/>
</dbReference>
<dbReference type="Gene3D" id="4.10.800.10">
    <property type="entry name" value="Thyroglobulin type-1"/>
    <property type="match status" value="6"/>
</dbReference>
<dbReference type="CDD" id="cd00191">
    <property type="entry name" value="TY"/>
    <property type="match status" value="6"/>
</dbReference>
<keyword evidence="7" id="KW-0472">Membrane</keyword>
<dbReference type="PROSITE" id="PS00484">
    <property type="entry name" value="THYROGLOBULIN_1_1"/>
    <property type="match status" value="3"/>
</dbReference>
<sequence length="1500" mass="161161">MNSIQSTRCVLDRAIVRVCDAAMRAAVRAAVLCVCALLLHHANAELRGRCPAEEGPCPARAAPCTTDDECGEQICCSSTCGQVCVDPLYTGCENIRLSSERISRALAAENSRGGRGLLKSVRAPRCRASDGEFEQIQCDNEIVSSCWCVDEAGFEVAGTRAPAASLVNCTRAAPCAAHTCRMLCPLGFELDSQGCPLCKCRDPCSSITCPGQLSCQLEETPCLRPPCPPVPTCKRGRSLQNICPAGEPLLISETSRPFLCGTDPGKPNCPPLYRCLVESGNDYGVCCPASLELRKAGTCPAQNTTDVECGTPCAHDLECPSMQKCCDGGECGKHCILPHNVTMCTQQKMLAELLVISEKEGRGYVPQCAADGSFESKQCSRNGLVCWCVDSEGNKLRGSMGPSTSVHCSPLPRPARSGARSLSACARALCAGVCEYGYKTGSDGCPTCECDDPCAGYPCPEGEECVRVKEAECSGEFCTGYPVCRPRVSYENPCEIGVPASDESGAVLSCGKEGEACPGNHVCTQVRRDASVCCPDPHQLDNTTDSDVLDINFESCGAEAEAVCGLNSTVSCPDGACEGELTCCSTAACGPVCLDPAKMRLQTDRVDDTPTMCEYLRDFDEKMEGTVDGMKLALPAPTCTADGSYKAQQCAGGRCWCVDSFGTEIPGTSTTNASSIDCEKVRSELQCLELTCRMGCDYGFELGAGGCPQCRCRDACAAVSCPAGRVCTVVDVACDADYCPPVPACLPRRRGQCPYLVPDAAAAGACEFSCRSDAECAAGARCCATGCGTACTAPLHHTACQQARALTLHISAEKGSPPAHTWVPNCDDEGAYTNVQCRDSNHTCWCVDTAGNEIPGTRTMEGQPNCEAPAQCPDPGCNEDVICPHGPALDENGCPICECRDLCAEAKCRPDETCELVPLECEDENCHPLVRCRPTPTCPDGAQPLVPPGETTPLACGPTTAACPSTHACTYAPHDSRPSVCCPKPHTVCFEAKDEGTCEGTERLNTTRWYFNHKHNRCERFRYYGCSGNHNNFKSKDECNTACPVEGAPTKLSIKKTSPSSNLKGEVLSPCERLREKNEAKAKKYGQVSFIPKCDASGLWEPVQCMLDIDVCWCVSAHGESLKGSMVRGAKPTCNFRQARKWVQRDPIYQRARAAEVLEELIMQMTTYREDDFDDEEEEDLSDIEGQMQEDESKDNNDNNGEDENSATVLSEVVEPRTDVARTVDKPLEVSEEKIVFKTKCQMMQEESENGAEGPPPRCLSDGSFSPRQCSRGRCWCVDAAGQRRPHATIVPEIPAPDPCELTQVDSAILELELLNVESLVAERARNTLAARLAALGARVPVGLLRDKTATRLRAVLAGPRAVDIVYHVENLVKQEKLSGERGALGADMVRSEYRLAAPPPPALQQREILTESTVSATTSYHTALIVLAATSAFIISVLCVLVMLYRARLQREPHKAERFLPAAPPVYVLSADEKAELARVLHAPPPPLPTSNDDTHTRV</sequence>
<evidence type="ECO:0000259" key="11">
    <source>
        <dbReference type="PROSITE" id="PS51390"/>
    </source>
</evidence>
<dbReference type="InterPro" id="IPR004094">
    <property type="entry name" value="Antistasin-like"/>
</dbReference>
<evidence type="ECO:0000256" key="7">
    <source>
        <dbReference type="SAM" id="Phobius"/>
    </source>
</evidence>
<feature type="domain" description="Antistasin-like" evidence="10">
    <location>
        <begin position="872"/>
        <end position="899"/>
    </location>
</feature>
<dbReference type="PRINTS" id="PR00759">
    <property type="entry name" value="BASICPTASE"/>
</dbReference>
<feature type="compositionally biased region" description="Acidic residues" evidence="6">
    <location>
        <begin position="1171"/>
        <end position="1193"/>
    </location>
</feature>
<dbReference type="PROSITE" id="PS50279">
    <property type="entry name" value="BPTI_KUNITZ_2"/>
    <property type="match status" value="1"/>
</dbReference>
<dbReference type="SMART" id="SM00217">
    <property type="entry name" value="WAP"/>
    <property type="match status" value="3"/>
</dbReference>
<dbReference type="PROSITE" id="PS51390">
    <property type="entry name" value="WAP"/>
    <property type="match status" value="3"/>
</dbReference>
<dbReference type="InterPro" id="IPR011061">
    <property type="entry name" value="Hirudin/antistatin"/>
</dbReference>
<protein>
    <submittedName>
        <fullName evidence="13">Neurogenic locus notch homolog protein 3 isoform X1</fullName>
    </submittedName>
</protein>
<feature type="disulfide bond" evidence="5">
    <location>
        <begin position="379"/>
        <end position="386"/>
    </location>
</feature>
<feature type="disulfide bond" evidence="5">
    <location>
        <begin position="837"/>
        <end position="844"/>
    </location>
</feature>
<dbReference type="CDD" id="cd00109">
    <property type="entry name" value="Kunitz-type"/>
    <property type="match status" value="1"/>
</dbReference>
<evidence type="ECO:0000313" key="12">
    <source>
        <dbReference type="Proteomes" id="UP001652740"/>
    </source>
</evidence>
<dbReference type="InterPro" id="IPR002223">
    <property type="entry name" value="Kunitz_BPTI"/>
</dbReference>
<dbReference type="SUPFAM" id="SSF57362">
    <property type="entry name" value="BPTI-like"/>
    <property type="match status" value="1"/>
</dbReference>
<gene>
    <name evidence="13" type="primary">LOC113519872</name>
</gene>
<dbReference type="PROSITE" id="PS51252">
    <property type="entry name" value="ANTISTASIN"/>
    <property type="match status" value="4"/>
</dbReference>
<dbReference type="InterPro" id="IPR036645">
    <property type="entry name" value="Elafin-like_sf"/>
</dbReference>
<feature type="domain" description="WAP" evidence="11">
    <location>
        <begin position="292"/>
        <end position="339"/>
    </location>
</feature>
<dbReference type="InterPro" id="IPR028150">
    <property type="entry name" value="Lustrin_cystein"/>
</dbReference>
<feature type="domain" description="WAP" evidence="11">
    <location>
        <begin position="732"/>
        <end position="795"/>
    </location>
</feature>
<evidence type="ECO:0000256" key="4">
    <source>
        <dbReference type="ARBA" id="ARBA00023157"/>
    </source>
</evidence>
<dbReference type="SMART" id="SM00289">
    <property type="entry name" value="WR1"/>
    <property type="match status" value="4"/>
</dbReference>
<feature type="region of interest" description="Disordered" evidence="6">
    <location>
        <begin position="1168"/>
        <end position="1213"/>
    </location>
</feature>
<keyword evidence="7" id="KW-0812">Transmembrane</keyword>
<dbReference type="SUPFAM" id="SSF57256">
    <property type="entry name" value="Elafin-like"/>
    <property type="match status" value="1"/>
</dbReference>
<evidence type="ECO:0000256" key="5">
    <source>
        <dbReference type="PROSITE-ProRule" id="PRU00500"/>
    </source>
</evidence>
<keyword evidence="7" id="KW-1133">Transmembrane helix</keyword>
<evidence type="ECO:0000256" key="6">
    <source>
        <dbReference type="SAM" id="MobiDB-lite"/>
    </source>
</evidence>
<dbReference type="PROSITE" id="PS51162">
    <property type="entry name" value="THYROGLOBULIN_1_2"/>
    <property type="match status" value="6"/>
</dbReference>
<dbReference type="SUPFAM" id="SSF57262">
    <property type="entry name" value="Leech antihemostatic proteins"/>
    <property type="match status" value="3"/>
</dbReference>
<feature type="disulfide bond" evidence="5">
    <location>
        <begin position="1105"/>
        <end position="1112"/>
    </location>
</feature>
<dbReference type="SMART" id="SM00131">
    <property type="entry name" value="KU"/>
    <property type="match status" value="1"/>
</dbReference>
<evidence type="ECO:0000256" key="1">
    <source>
        <dbReference type="ARBA" id="ARBA00004613"/>
    </source>
</evidence>
<feature type="domain" description="WAP" evidence="11">
    <location>
        <begin position="43"/>
        <end position="88"/>
    </location>
</feature>
<keyword evidence="2" id="KW-0964">Secreted</keyword>
<keyword evidence="3" id="KW-0677">Repeat</keyword>
<feature type="domain" description="Thyroglobulin type-1" evidence="9">
    <location>
        <begin position="1068"/>
        <end position="1134"/>
    </location>
</feature>
<evidence type="ECO:0000259" key="8">
    <source>
        <dbReference type="PROSITE" id="PS50279"/>
    </source>
</evidence>
<proteinExistence type="predicted"/>
<dbReference type="InterPro" id="IPR000716">
    <property type="entry name" value="Thyroglobulin_1"/>
</dbReference>
<feature type="disulfide bond" evidence="5">
    <location>
        <begin position="846"/>
        <end position="866"/>
    </location>
</feature>
<feature type="domain" description="Antistasin-like" evidence="10">
    <location>
        <begin position="687"/>
        <end position="712"/>
    </location>
</feature>
<keyword evidence="4 5" id="KW-1015">Disulfide bond</keyword>
<feature type="domain" description="Antistasin-like" evidence="10">
    <location>
        <begin position="175"/>
        <end position="200"/>
    </location>
</feature>
<keyword evidence="12" id="KW-1185">Reference proteome</keyword>
<dbReference type="InterPro" id="IPR020901">
    <property type="entry name" value="Prtase_inh_Kunz-CS"/>
</dbReference>
<dbReference type="PANTHER" id="PTHR12352:SF31">
    <property type="entry name" value="PAPILIN-LIKE PROTEIN"/>
    <property type="match status" value="1"/>
</dbReference>
<feature type="domain" description="Thyroglobulin type-1" evidence="9">
    <location>
        <begin position="1238"/>
        <end position="1300"/>
    </location>
</feature>
<feature type="domain" description="Thyroglobulin type-1" evidence="9">
    <location>
        <begin position="610"/>
        <end position="678"/>
    </location>
</feature>
<dbReference type="InterPro" id="IPR006150">
    <property type="entry name" value="Cys_repeat_1"/>
</dbReference>
<dbReference type="Gene3D" id="4.10.75.10">
    <property type="entry name" value="Elafin-like"/>
    <property type="match status" value="3"/>
</dbReference>
<feature type="transmembrane region" description="Helical" evidence="7">
    <location>
        <begin position="1424"/>
        <end position="1446"/>
    </location>
</feature>
<dbReference type="InterPro" id="IPR008197">
    <property type="entry name" value="WAP_dom"/>
</dbReference>
<evidence type="ECO:0000259" key="9">
    <source>
        <dbReference type="PROSITE" id="PS51162"/>
    </source>
</evidence>